<dbReference type="Gene3D" id="3.40.630.30">
    <property type="match status" value="1"/>
</dbReference>
<dbReference type="Gene3D" id="3.40.630.110">
    <property type="entry name" value="GNAT acetyltransferase-like"/>
    <property type="match status" value="1"/>
</dbReference>
<protein>
    <submittedName>
        <fullName evidence="2">GNAT family N-acetyltransferase</fullName>
    </submittedName>
</protein>
<accession>A0A4Z0H122</accession>
<name>A0A4Z0H122_9BACI</name>
<reference evidence="2 3" key="1">
    <citation type="journal article" date="2003" name="Int. J. Syst. Evol. Microbiol.">
        <title>Halobacillus salinus sp. nov., isolated from a salt lake on the coast of the East Sea in Korea.</title>
        <authorList>
            <person name="Yoon J.H."/>
            <person name="Kang K.H."/>
            <person name="Park Y.H."/>
        </authorList>
    </citation>
    <scope>NUCLEOTIDE SEQUENCE [LARGE SCALE GENOMIC DNA]</scope>
    <source>
        <strain evidence="2 3">HSL-3</strain>
    </source>
</reference>
<dbReference type="InterPro" id="IPR027365">
    <property type="entry name" value="GNAT_acetyltra_YdfB-like"/>
</dbReference>
<dbReference type="InterPro" id="IPR016181">
    <property type="entry name" value="Acyl_CoA_acyltransferase"/>
</dbReference>
<evidence type="ECO:0000313" key="2">
    <source>
        <dbReference type="EMBL" id="TGB03547.1"/>
    </source>
</evidence>
<dbReference type="InterPro" id="IPR042573">
    <property type="entry name" value="GNAT_acetyltra_N"/>
</dbReference>
<dbReference type="PROSITE" id="PS51186">
    <property type="entry name" value="GNAT"/>
    <property type="match status" value="1"/>
</dbReference>
<organism evidence="2 3">
    <name type="scientific">Halobacillus salinus</name>
    <dbReference type="NCBI Taxonomy" id="192814"/>
    <lineage>
        <taxon>Bacteria</taxon>
        <taxon>Bacillati</taxon>
        <taxon>Bacillota</taxon>
        <taxon>Bacilli</taxon>
        <taxon>Bacillales</taxon>
        <taxon>Bacillaceae</taxon>
        <taxon>Halobacillus</taxon>
    </lineage>
</organism>
<dbReference type="GO" id="GO:0016747">
    <property type="term" value="F:acyltransferase activity, transferring groups other than amino-acyl groups"/>
    <property type="evidence" value="ECO:0007669"/>
    <property type="project" value="InterPro"/>
</dbReference>
<feature type="domain" description="N-acetyltransferase" evidence="1">
    <location>
        <begin position="142"/>
        <end position="274"/>
    </location>
</feature>
<dbReference type="SUPFAM" id="SSF55729">
    <property type="entry name" value="Acyl-CoA N-acyltransferases (Nat)"/>
    <property type="match status" value="1"/>
</dbReference>
<dbReference type="EMBL" id="SRJC01000001">
    <property type="protein sequence ID" value="TGB03547.1"/>
    <property type="molecule type" value="Genomic_DNA"/>
</dbReference>
<evidence type="ECO:0000259" key="1">
    <source>
        <dbReference type="PROSITE" id="PS51186"/>
    </source>
</evidence>
<evidence type="ECO:0000313" key="3">
    <source>
        <dbReference type="Proteomes" id="UP000297982"/>
    </source>
</evidence>
<dbReference type="PANTHER" id="PTHR31143:SF2">
    <property type="entry name" value="FR47-LIKE DOMAIN-CONTAINING PROTEIN-RELATED"/>
    <property type="match status" value="1"/>
</dbReference>
<dbReference type="RefSeq" id="WP_135326278.1">
    <property type="nucleotide sequence ID" value="NZ_SRJC01000001.1"/>
</dbReference>
<gene>
    <name evidence="2" type="ORF">E4663_00650</name>
</gene>
<dbReference type="AlphaFoldDB" id="A0A4Z0H122"/>
<dbReference type="PANTHER" id="PTHR31143">
    <property type="match status" value="1"/>
</dbReference>
<comment type="caution">
    <text evidence="2">The sequence shown here is derived from an EMBL/GenBank/DDBJ whole genome shotgun (WGS) entry which is preliminary data.</text>
</comment>
<sequence>MIRELDQSEFYKCEKLMNKAGHIEVQAVIAGNNPGRIFVDDIDDPKTGLIWLGNHDGFFFIGDEENETFTDGIDAFIDDVIHPEAERLGVRSFIAIGNHLEWEPVIENVFAHRPMQISDQKVYKLKQGHNPSGEQPSMEHGYEIHKITESLMEEESIQNTDFLRSKLQEFWTSPEHSFKKGIGYCVIKGNKIVSSCFSGFVAENVHGLDIETLEEHQGKGLGQQAANAVVKECVSKGNIPYWDCEEANGPSNAVAKKVGLEHHLDYLVYIFPFDRNEE</sequence>
<dbReference type="Pfam" id="PF12746">
    <property type="entry name" value="GNAT_acetyltran"/>
    <property type="match status" value="1"/>
</dbReference>
<dbReference type="STRING" id="192814.GCA_900166575_00415"/>
<dbReference type="InterPro" id="IPR000182">
    <property type="entry name" value="GNAT_dom"/>
</dbReference>
<keyword evidence="2" id="KW-0808">Transferase</keyword>
<dbReference type="Proteomes" id="UP000297982">
    <property type="component" value="Unassembled WGS sequence"/>
</dbReference>
<keyword evidence="3" id="KW-1185">Reference proteome</keyword>
<proteinExistence type="predicted"/>